<reference evidence="14" key="1">
    <citation type="journal article" date="2014" name="Science">
        <title>Nonhuman genetics. Genomic basis for the convergent evolution of electric organs.</title>
        <authorList>
            <person name="Gallant J.R."/>
            <person name="Traeger L.L."/>
            <person name="Volkening J.D."/>
            <person name="Moffett H."/>
            <person name="Chen P.H."/>
            <person name="Novina C.D."/>
            <person name="Phillips G.N.Jr."/>
            <person name="Anand R."/>
            <person name="Wells G.B."/>
            <person name="Pinch M."/>
            <person name="Guth R."/>
            <person name="Unguez G.A."/>
            <person name="Albert J.S."/>
            <person name="Zakon H.H."/>
            <person name="Samanta M.P."/>
            <person name="Sussman M.R."/>
        </authorList>
    </citation>
    <scope>NUCLEOTIDE SEQUENCE [LARGE SCALE GENOMIC DNA]</scope>
</reference>
<dbReference type="InterPro" id="IPR000370">
    <property type="entry name" value="Prostglndn_IP_rcpt"/>
</dbReference>
<feature type="domain" description="G-protein coupled receptors family 1 profile" evidence="12">
    <location>
        <begin position="27"/>
        <end position="296"/>
    </location>
</feature>
<dbReference type="GO" id="GO:0007189">
    <property type="term" value="P:adenylate cyclase-activating G protein-coupled receptor signaling pathway"/>
    <property type="evidence" value="ECO:0007669"/>
    <property type="project" value="TreeGrafter"/>
</dbReference>
<dbReference type="PRINTS" id="PR01788">
    <property type="entry name" value="PROSTANOIDR"/>
</dbReference>
<evidence type="ECO:0000256" key="11">
    <source>
        <dbReference type="SAM" id="Phobius"/>
    </source>
</evidence>
<dbReference type="PROSITE" id="PS00237">
    <property type="entry name" value="G_PROTEIN_RECEP_F1_1"/>
    <property type="match status" value="1"/>
</dbReference>
<proteinExistence type="inferred from homology"/>
<keyword evidence="14" id="KW-1185">Reference proteome</keyword>
<dbReference type="GO" id="GO:0004957">
    <property type="term" value="F:prostaglandin E receptor activity"/>
    <property type="evidence" value="ECO:0007669"/>
    <property type="project" value="Ensembl"/>
</dbReference>
<feature type="transmembrane region" description="Helical" evidence="11">
    <location>
        <begin position="243"/>
        <end position="267"/>
    </location>
</feature>
<evidence type="ECO:0000256" key="2">
    <source>
        <dbReference type="ARBA" id="ARBA00022475"/>
    </source>
</evidence>
<reference evidence="13" key="4">
    <citation type="submission" date="2025-08" db="UniProtKB">
        <authorList>
            <consortium name="Ensembl"/>
        </authorList>
    </citation>
    <scope>IDENTIFICATION</scope>
</reference>
<dbReference type="InterPro" id="IPR000276">
    <property type="entry name" value="GPCR_Rhodpsn"/>
</dbReference>
<dbReference type="GO" id="GO:0006954">
    <property type="term" value="P:inflammatory response"/>
    <property type="evidence" value="ECO:0007669"/>
    <property type="project" value="TreeGrafter"/>
</dbReference>
<evidence type="ECO:0000256" key="7">
    <source>
        <dbReference type="ARBA" id="ARBA00023170"/>
    </source>
</evidence>
<dbReference type="Proteomes" id="UP000314983">
    <property type="component" value="Chromosome 3"/>
</dbReference>
<comment type="subcellular location">
    <subcellularLocation>
        <location evidence="1">Cell membrane</location>
        <topology evidence="1">Multi-pass membrane protein</topology>
    </subcellularLocation>
</comment>
<accession>A0A4W4FDK4</accession>
<evidence type="ECO:0000256" key="1">
    <source>
        <dbReference type="ARBA" id="ARBA00004651"/>
    </source>
</evidence>
<evidence type="ECO:0000259" key="12">
    <source>
        <dbReference type="PROSITE" id="PS50262"/>
    </source>
</evidence>
<feature type="transmembrane region" description="Helical" evidence="11">
    <location>
        <begin position="94"/>
        <end position="115"/>
    </location>
</feature>
<keyword evidence="9 10" id="KW-0807">Transducer</keyword>
<dbReference type="InterPro" id="IPR017452">
    <property type="entry name" value="GPCR_Rhodpsn_7TM"/>
</dbReference>
<feature type="transmembrane region" description="Helical" evidence="11">
    <location>
        <begin position="18"/>
        <end position="37"/>
    </location>
</feature>
<keyword evidence="2" id="KW-1003">Cell membrane</keyword>
<keyword evidence="7 10" id="KW-0675">Receptor</keyword>
<dbReference type="PANTHER" id="PTHR11866">
    <property type="entry name" value="G-PROTEIN COUPLED RECEPTOR FAMILY 1 MEMBER"/>
    <property type="match status" value="1"/>
</dbReference>
<dbReference type="SUPFAM" id="SSF81321">
    <property type="entry name" value="Family A G protein-coupled receptor-like"/>
    <property type="match status" value="1"/>
</dbReference>
<keyword evidence="6 11" id="KW-0472">Membrane</keyword>
<reference evidence="13" key="3">
    <citation type="submission" date="2020-05" db="EMBL/GenBank/DDBJ databases">
        <title>Electrophorus electricus (electric eel) genome, fEleEle1, primary haplotype.</title>
        <authorList>
            <person name="Myers G."/>
            <person name="Meyer A."/>
            <person name="Fedrigo O."/>
            <person name="Formenti G."/>
            <person name="Rhie A."/>
            <person name="Tracey A."/>
            <person name="Sims Y."/>
            <person name="Jarvis E.D."/>
        </authorList>
    </citation>
    <scope>NUCLEOTIDE SEQUENCE [LARGE SCALE GENOMIC DNA]</scope>
</reference>
<dbReference type="Ensembl" id="ENSEEET00000023040.2">
    <property type="protein sequence ID" value="ENSEEEP00000022787.1"/>
    <property type="gene ID" value="ENSEEEG00000011052.2"/>
</dbReference>
<reference evidence="14" key="2">
    <citation type="journal article" date="2017" name="Sci. Adv.">
        <title>A tail of two voltages: Proteomic comparison of the three electric organs of the electric eel.</title>
        <authorList>
            <person name="Traeger L.L."/>
            <person name="Sabat G."/>
            <person name="Barrett-Wilt G.A."/>
            <person name="Wells G.B."/>
            <person name="Sussman M.R."/>
        </authorList>
    </citation>
    <scope>NUCLEOTIDE SEQUENCE [LARGE SCALE GENOMIC DNA]</scope>
</reference>
<dbReference type="OMA" id="NDNITCH"/>
<dbReference type="GO" id="GO:0071380">
    <property type="term" value="P:cellular response to prostaglandin E stimulus"/>
    <property type="evidence" value="ECO:0007669"/>
    <property type="project" value="TreeGrafter"/>
</dbReference>
<feature type="transmembrane region" description="Helical" evidence="11">
    <location>
        <begin position="279"/>
        <end position="299"/>
    </location>
</feature>
<comment type="similarity">
    <text evidence="10">Belongs to the G-protein coupled receptor 1 family.</text>
</comment>
<evidence type="ECO:0000256" key="10">
    <source>
        <dbReference type="RuleBase" id="RU000688"/>
    </source>
</evidence>
<dbReference type="Gene3D" id="1.20.1070.10">
    <property type="entry name" value="Rhodopsin 7-helix transmembrane proteins"/>
    <property type="match status" value="1"/>
</dbReference>
<dbReference type="Pfam" id="PF00001">
    <property type="entry name" value="7tm_1"/>
    <property type="match status" value="1"/>
</dbReference>
<dbReference type="AlphaFoldDB" id="A0A4W4FDK4"/>
<feature type="transmembrane region" description="Helical" evidence="11">
    <location>
        <begin position="136"/>
        <end position="156"/>
    </location>
</feature>
<reference evidence="13" key="5">
    <citation type="submission" date="2025-09" db="UniProtKB">
        <authorList>
            <consortium name="Ensembl"/>
        </authorList>
    </citation>
    <scope>IDENTIFICATION</scope>
</reference>
<evidence type="ECO:0000256" key="9">
    <source>
        <dbReference type="ARBA" id="ARBA00023224"/>
    </source>
</evidence>
<evidence type="ECO:0000256" key="3">
    <source>
        <dbReference type="ARBA" id="ARBA00022692"/>
    </source>
</evidence>
<evidence type="ECO:0000313" key="13">
    <source>
        <dbReference type="Ensembl" id="ENSEEEP00000022787.1"/>
    </source>
</evidence>
<feature type="transmembrane region" description="Helical" evidence="11">
    <location>
        <begin position="49"/>
        <end position="74"/>
    </location>
</feature>
<dbReference type="PANTHER" id="PTHR11866:SF8">
    <property type="entry name" value="PROSTAGLANDIN E2 RECEPTOR EP2 SUBTYPE"/>
    <property type="match status" value="1"/>
</dbReference>
<feature type="transmembrane region" description="Helical" evidence="11">
    <location>
        <begin position="187"/>
        <end position="211"/>
    </location>
</feature>
<evidence type="ECO:0000256" key="5">
    <source>
        <dbReference type="ARBA" id="ARBA00023040"/>
    </source>
</evidence>
<dbReference type="GO" id="GO:0007204">
    <property type="term" value="P:positive regulation of cytosolic calcium ion concentration"/>
    <property type="evidence" value="ECO:0007669"/>
    <property type="project" value="TreeGrafter"/>
</dbReference>
<dbReference type="InterPro" id="IPR008365">
    <property type="entry name" value="Prostanoid_rcpt"/>
</dbReference>
<sequence>PRVSQCSTVLSGTPTTSAIMFSAGVLGNVVALVLLKIRRKNQSASLFQVLVTALIITDLVGTFSVSPLVITAYSRNQSMIGLSGNDSNNTICSHFGFAMTFFSLVTLALLLSMALERWFSIGLPYFYERHINTRCGYVAIILIYLVCTLFCVTPFFGFGRYVQYCPGTWCFIDMNSDELGHKVYKNIYASCLLAMIVCTVLCNASVIYHLLLMYRRRKANRSSFRRPKGSKRSLSLTKEVEHLVLLGFMTIAFLICSLPLVIHVYISSSRDTKYPAMDLTALLLLSMNPIIDPWVFIILSPPVPRLLWGVICHAPRSQHSHDKLGMTRPQPTNNKDHCILSESFQTSPPIELQT</sequence>
<dbReference type="PROSITE" id="PS50262">
    <property type="entry name" value="G_PROTEIN_RECEP_F1_2"/>
    <property type="match status" value="1"/>
</dbReference>
<protein>
    <recommendedName>
        <fullName evidence="12">G-protein coupled receptors family 1 profile domain-containing protein</fullName>
    </recommendedName>
</protein>
<keyword evidence="3 10" id="KW-0812">Transmembrane</keyword>
<keyword evidence="4 11" id="KW-1133">Transmembrane helix</keyword>
<evidence type="ECO:0000256" key="8">
    <source>
        <dbReference type="ARBA" id="ARBA00023180"/>
    </source>
</evidence>
<keyword evidence="8" id="KW-0325">Glycoprotein</keyword>
<dbReference type="GeneTree" id="ENSGT01050000244902"/>
<organism evidence="13 14">
    <name type="scientific">Electrophorus electricus</name>
    <name type="common">Electric eel</name>
    <name type="synonym">Gymnotus electricus</name>
    <dbReference type="NCBI Taxonomy" id="8005"/>
    <lineage>
        <taxon>Eukaryota</taxon>
        <taxon>Metazoa</taxon>
        <taxon>Chordata</taxon>
        <taxon>Craniata</taxon>
        <taxon>Vertebrata</taxon>
        <taxon>Euteleostomi</taxon>
        <taxon>Actinopterygii</taxon>
        <taxon>Neopterygii</taxon>
        <taxon>Teleostei</taxon>
        <taxon>Ostariophysi</taxon>
        <taxon>Gymnotiformes</taxon>
        <taxon>Gymnotoidei</taxon>
        <taxon>Gymnotidae</taxon>
        <taxon>Electrophorus</taxon>
    </lineage>
</organism>
<keyword evidence="5 10" id="KW-0297">G-protein coupled receptor</keyword>
<gene>
    <name evidence="13" type="primary">ptger2b</name>
</gene>
<dbReference type="PRINTS" id="PR00237">
    <property type="entry name" value="GPCRRHODOPSN"/>
</dbReference>
<name>A0A4W4FDK4_ELEEL</name>
<dbReference type="GO" id="GO:0005886">
    <property type="term" value="C:plasma membrane"/>
    <property type="evidence" value="ECO:0007669"/>
    <property type="project" value="UniProtKB-SubCell"/>
</dbReference>
<dbReference type="STRING" id="8005.ENSEEEP00000022787"/>
<dbReference type="PRINTS" id="PR00856">
    <property type="entry name" value="PRSTNOIDIPR"/>
</dbReference>
<evidence type="ECO:0000313" key="14">
    <source>
        <dbReference type="Proteomes" id="UP000314983"/>
    </source>
</evidence>
<dbReference type="CDD" id="cd15139">
    <property type="entry name" value="7tmA_PGE2_EP2"/>
    <property type="match status" value="1"/>
</dbReference>
<evidence type="ECO:0000256" key="6">
    <source>
        <dbReference type="ARBA" id="ARBA00023136"/>
    </source>
</evidence>
<evidence type="ECO:0000256" key="4">
    <source>
        <dbReference type="ARBA" id="ARBA00022989"/>
    </source>
</evidence>